<keyword evidence="5 8" id="KW-1133">Transmembrane helix</keyword>
<dbReference type="AlphaFoldDB" id="A0A934UK70"/>
<evidence type="ECO:0000256" key="2">
    <source>
        <dbReference type="ARBA" id="ARBA00004829"/>
    </source>
</evidence>
<feature type="transmembrane region" description="Helical" evidence="8">
    <location>
        <begin position="80"/>
        <end position="97"/>
    </location>
</feature>
<protein>
    <submittedName>
        <fullName evidence="10">Lycopene cyclase domain-containing protein</fullName>
    </submittedName>
</protein>
<dbReference type="GO" id="GO:0016872">
    <property type="term" value="F:intramolecular lyase activity"/>
    <property type="evidence" value="ECO:0007669"/>
    <property type="project" value="InterPro"/>
</dbReference>
<evidence type="ECO:0000256" key="4">
    <source>
        <dbReference type="ARBA" id="ARBA00022746"/>
    </source>
</evidence>
<proteinExistence type="predicted"/>
<feature type="domain" description="Lycopene cyclase" evidence="9">
    <location>
        <begin position="5"/>
        <end position="97"/>
    </location>
</feature>
<name>A0A934UK70_9FLAO</name>
<evidence type="ECO:0000259" key="9">
    <source>
        <dbReference type="Pfam" id="PF18916"/>
    </source>
</evidence>
<feature type="transmembrane region" description="Helical" evidence="8">
    <location>
        <begin position="6"/>
        <end position="23"/>
    </location>
</feature>
<comment type="subcellular location">
    <subcellularLocation>
        <location evidence="1">Membrane</location>
        <topology evidence="1">Multi-pass membrane protein</topology>
    </subcellularLocation>
</comment>
<evidence type="ECO:0000256" key="3">
    <source>
        <dbReference type="ARBA" id="ARBA00022692"/>
    </source>
</evidence>
<evidence type="ECO:0000256" key="1">
    <source>
        <dbReference type="ARBA" id="ARBA00004141"/>
    </source>
</evidence>
<evidence type="ECO:0000313" key="10">
    <source>
        <dbReference type="EMBL" id="MBK0370155.1"/>
    </source>
</evidence>
<sequence length="236" mass="27686">MDKSYTYLFVNFFAFIVCFLFSFDKRIQFYKHFGSFLKAAAIVGIPFILWDVCFTQMGVWWFNYDYVIGIHFLGLPLEEWLFFICIPFSCLFTYYCLNRFFDLTWANAFNNMIVFGSSIITLVIALLHYDKWYTLVTAVTTFCTLIYLHFIAKADWIGQASLVFLILMLGFFPVNGVLTGTGIEEPIVNYNPNEFLNIRMLTIPIEDAVYGYTQFLLTLYFFKIFDKKQPSVGFQN</sequence>
<keyword evidence="11" id="KW-1185">Reference proteome</keyword>
<dbReference type="NCBIfam" id="TIGR03462">
    <property type="entry name" value="CarR_dom_SF"/>
    <property type="match status" value="1"/>
</dbReference>
<gene>
    <name evidence="10" type="ORF">I5M07_09905</name>
</gene>
<accession>A0A934UK70</accession>
<feature type="transmembrane region" description="Helical" evidence="8">
    <location>
        <begin position="203"/>
        <end position="222"/>
    </location>
</feature>
<feature type="domain" description="Lycopene cyclase" evidence="9">
    <location>
        <begin position="130"/>
        <end position="225"/>
    </location>
</feature>
<dbReference type="RefSeq" id="WP_200106278.1">
    <property type="nucleotide sequence ID" value="NZ_JAEHFV010000003.1"/>
</dbReference>
<dbReference type="Pfam" id="PF18916">
    <property type="entry name" value="Lycopene_cyc"/>
    <property type="match status" value="2"/>
</dbReference>
<keyword evidence="4" id="KW-0125">Carotenoid biosynthesis</keyword>
<comment type="pathway">
    <text evidence="2">Carotenoid biosynthesis.</text>
</comment>
<feature type="transmembrane region" description="Helical" evidence="8">
    <location>
        <begin position="109"/>
        <end position="126"/>
    </location>
</feature>
<dbReference type="Proteomes" id="UP000609172">
    <property type="component" value="Unassembled WGS sequence"/>
</dbReference>
<dbReference type="GO" id="GO:0045436">
    <property type="term" value="F:lycopene beta cyclase activity"/>
    <property type="evidence" value="ECO:0007669"/>
    <property type="project" value="UniProtKB-ARBA"/>
</dbReference>
<keyword evidence="6 8" id="KW-0472">Membrane</keyword>
<evidence type="ECO:0000256" key="5">
    <source>
        <dbReference type="ARBA" id="ARBA00022989"/>
    </source>
</evidence>
<feature type="transmembrane region" description="Helical" evidence="8">
    <location>
        <begin position="35"/>
        <end position="60"/>
    </location>
</feature>
<organism evidence="10 11">
    <name type="scientific">Flavobacterium agrisoli</name>
    <dbReference type="NCBI Taxonomy" id="2793066"/>
    <lineage>
        <taxon>Bacteria</taxon>
        <taxon>Pseudomonadati</taxon>
        <taxon>Bacteroidota</taxon>
        <taxon>Flavobacteriia</taxon>
        <taxon>Flavobacteriales</taxon>
        <taxon>Flavobacteriaceae</taxon>
        <taxon>Flavobacterium</taxon>
    </lineage>
</organism>
<evidence type="ECO:0000313" key="11">
    <source>
        <dbReference type="Proteomes" id="UP000609172"/>
    </source>
</evidence>
<dbReference type="GO" id="GO:0016117">
    <property type="term" value="P:carotenoid biosynthetic process"/>
    <property type="evidence" value="ECO:0007669"/>
    <property type="project" value="UniProtKB-KW"/>
</dbReference>
<evidence type="ECO:0000256" key="7">
    <source>
        <dbReference type="ARBA" id="ARBA00023235"/>
    </source>
</evidence>
<keyword evidence="3 8" id="KW-0812">Transmembrane</keyword>
<dbReference type="EMBL" id="JAEHFV010000003">
    <property type="protein sequence ID" value="MBK0370155.1"/>
    <property type="molecule type" value="Genomic_DNA"/>
</dbReference>
<keyword evidence="7" id="KW-0413">Isomerase</keyword>
<feature type="transmembrane region" description="Helical" evidence="8">
    <location>
        <begin position="132"/>
        <end position="150"/>
    </location>
</feature>
<reference evidence="10" key="1">
    <citation type="submission" date="2020-12" db="EMBL/GenBank/DDBJ databases">
        <title>Bacterial novel species Flavobacterium sp. SE-1-e isolated from soil.</title>
        <authorList>
            <person name="Jung H.-Y."/>
        </authorList>
    </citation>
    <scope>NUCLEOTIDE SEQUENCE</scope>
    <source>
        <strain evidence="10">SE-1-e</strain>
    </source>
</reference>
<comment type="caution">
    <text evidence="10">The sequence shown here is derived from an EMBL/GenBank/DDBJ whole genome shotgun (WGS) entry which is preliminary data.</text>
</comment>
<dbReference type="GO" id="GO:0016020">
    <property type="term" value="C:membrane"/>
    <property type="evidence" value="ECO:0007669"/>
    <property type="project" value="UniProtKB-SubCell"/>
</dbReference>
<feature type="transmembrane region" description="Helical" evidence="8">
    <location>
        <begin position="162"/>
        <end position="183"/>
    </location>
</feature>
<evidence type="ECO:0000256" key="8">
    <source>
        <dbReference type="SAM" id="Phobius"/>
    </source>
</evidence>
<evidence type="ECO:0000256" key="6">
    <source>
        <dbReference type="ARBA" id="ARBA00023136"/>
    </source>
</evidence>
<dbReference type="InterPro" id="IPR017825">
    <property type="entry name" value="Lycopene_cyclase_dom"/>
</dbReference>